<proteinExistence type="predicted"/>
<sequence>MDIASQIRTIFNEIQTCGGHKYNENVKVVTEILENSENFEEFRKVIAIVLLSPKQEIPKSIYSFIKRIIYEYKIASGCVDLISQLYGFLFSTISCRDKRVRRNALYLLQLFEINEDDLTRLSEKLFDKDRCVRRECVRLLKRYRNIPLNPKTTVQSLYKDLIKHDPSPDVRKEALRSVDVDLKTYNCVISRCEDPSESVRKVFYYEALPLIDLKKTPKDKRVLLLKKSFVERDFDAKDIFRRKCQTDYNVLEVSQLVFDFYDTDALPYLTELLKFYFSGCKLRFDSEYLESISLPSSYLLLEHLKFIEEELGREYLEMMPLERYLEHLYITCCEAIDNREKILVARNLFQILRFYEVFEKHAQNTIKRMVYKMLGKSFVEEIIEETITIPSISTDHMFLGTLVKRNICSENVLFLCKSIMKHIRPFSKLHDAIVSEVLSKYEHVGSRRTIFDTIFFYYLERPSENHLKLLVENVDETFSLLVDLYLSNPANESLKELIAEYLGKPWRINDDTVIPVSKIMLLEGSDMFLEYVVEVYYQTRSDEIRQYLTVFFYEYFGKFTNILISKFCKVLCHIKSGHRLWVDQSIHWLLSTKTPNTAEFVYRVCVFMCRTGEYIRILSAIFDSFTLDGSDSVLIKKIIYCCTLLLKKGVNVSSLIGKAMMVDNGEPIDKCYLEEVKNDIDLCTYIVHTKKIMPTESLDLWSRILIASVENSKISRNSLDTKILQYLKSSRKKTEDDILKLRIILYYLDSRPLNNMNTFILFELMNNHYNASAMTNALIDSILAKSFLSKVFNIKTNKKLAKDAVLQFLKHNSDFSHKRLPIYIYFDLEPPLVSYDQKSGLMKFKVLEALSLYANYTENVEHFKSILPQTEEFLSLFKRFVCKDPDLFSEEKVNFDICKLSLMNESIIDDLKQRLKKAFDESSDKQEFKSEMIEFLTNIEG</sequence>
<dbReference type="InterPro" id="IPR016024">
    <property type="entry name" value="ARM-type_fold"/>
</dbReference>
<name>A0AAW2H6K2_9NEOP</name>
<dbReference type="SUPFAM" id="SSF48371">
    <property type="entry name" value="ARM repeat"/>
    <property type="match status" value="1"/>
</dbReference>
<dbReference type="PANTHER" id="PTHR14418">
    <property type="entry name" value="CONDENSIN COMPLEX SUBUNIT 3-RELATED"/>
    <property type="match status" value="1"/>
</dbReference>
<dbReference type="Gene3D" id="1.25.10.10">
    <property type="entry name" value="Leucine-rich Repeat Variant"/>
    <property type="match status" value="1"/>
</dbReference>
<organism evidence="1">
    <name type="scientific">Menopon gallinae</name>
    <name type="common">poultry shaft louse</name>
    <dbReference type="NCBI Taxonomy" id="328185"/>
    <lineage>
        <taxon>Eukaryota</taxon>
        <taxon>Metazoa</taxon>
        <taxon>Ecdysozoa</taxon>
        <taxon>Arthropoda</taxon>
        <taxon>Hexapoda</taxon>
        <taxon>Insecta</taxon>
        <taxon>Pterygota</taxon>
        <taxon>Neoptera</taxon>
        <taxon>Paraneoptera</taxon>
        <taxon>Psocodea</taxon>
        <taxon>Troctomorpha</taxon>
        <taxon>Phthiraptera</taxon>
        <taxon>Amblycera</taxon>
        <taxon>Menoponidae</taxon>
        <taxon>Menopon</taxon>
    </lineage>
</organism>
<dbReference type="GO" id="GO:0000793">
    <property type="term" value="C:condensed chromosome"/>
    <property type="evidence" value="ECO:0007669"/>
    <property type="project" value="TreeGrafter"/>
</dbReference>
<protein>
    <submittedName>
        <fullName evidence="1">Uncharacterized protein</fullName>
    </submittedName>
</protein>
<dbReference type="EMBL" id="JARGDH010000040">
    <property type="protein sequence ID" value="KAL0264014.1"/>
    <property type="molecule type" value="Genomic_DNA"/>
</dbReference>
<accession>A0AAW2H6K2</accession>
<dbReference type="InterPro" id="IPR027165">
    <property type="entry name" value="CND3"/>
</dbReference>
<dbReference type="GO" id="GO:0000796">
    <property type="term" value="C:condensin complex"/>
    <property type="evidence" value="ECO:0007669"/>
    <property type="project" value="InterPro"/>
</dbReference>
<dbReference type="AlphaFoldDB" id="A0AAW2H6K2"/>
<reference evidence="1" key="1">
    <citation type="journal article" date="2024" name="Gigascience">
        <title>Chromosome-level genome of the poultry shaft louse Menopon gallinae provides insight into the host-switching and adaptive evolution of parasitic lice.</title>
        <authorList>
            <person name="Xu Y."/>
            <person name="Ma L."/>
            <person name="Liu S."/>
            <person name="Liang Y."/>
            <person name="Liu Q."/>
            <person name="He Z."/>
            <person name="Tian L."/>
            <person name="Duan Y."/>
            <person name="Cai W."/>
            <person name="Li H."/>
            <person name="Song F."/>
        </authorList>
    </citation>
    <scope>NUCLEOTIDE SEQUENCE</scope>
    <source>
        <strain evidence="1">Cailab_2023a</strain>
    </source>
</reference>
<dbReference type="InterPro" id="IPR011989">
    <property type="entry name" value="ARM-like"/>
</dbReference>
<evidence type="ECO:0000313" key="1">
    <source>
        <dbReference type="EMBL" id="KAL0264014.1"/>
    </source>
</evidence>
<dbReference type="PANTHER" id="PTHR14418:SF5">
    <property type="entry name" value="CONDENSIN COMPLEX SUBUNIT 3"/>
    <property type="match status" value="1"/>
</dbReference>
<gene>
    <name evidence="1" type="ORF">PYX00_010968</name>
</gene>
<dbReference type="GO" id="GO:0007076">
    <property type="term" value="P:mitotic chromosome condensation"/>
    <property type="evidence" value="ECO:0007669"/>
    <property type="project" value="InterPro"/>
</dbReference>
<comment type="caution">
    <text evidence="1">The sequence shown here is derived from an EMBL/GenBank/DDBJ whole genome shotgun (WGS) entry which is preliminary data.</text>
</comment>